<protein>
    <recommendedName>
        <fullName evidence="1">CinA-like protein</fullName>
    </recommendedName>
</protein>
<dbReference type="SUPFAM" id="SSF53218">
    <property type="entry name" value="Molybdenum cofactor biosynthesis proteins"/>
    <property type="match status" value="1"/>
</dbReference>
<dbReference type="InterPro" id="IPR008135">
    <property type="entry name" value="Competence-induced_CinA"/>
</dbReference>
<dbReference type="Proteomes" id="UP000662873">
    <property type="component" value="Chromosome"/>
</dbReference>
<dbReference type="Pfam" id="PF00994">
    <property type="entry name" value="MoCF_biosynth"/>
    <property type="match status" value="1"/>
</dbReference>
<dbReference type="KEGG" id="npy:NPRO_09330"/>
<dbReference type="Gene3D" id="3.90.950.20">
    <property type="entry name" value="CinA-like"/>
    <property type="match status" value="1"/>
</dbReference>
<dbReference type="NCBIfam" id="NF001813">
    <property type="entry name" value="PRK00549.1"/>
    <property type="match status" value="1"/>
</dbReference>
<dbReference type="Pfam" id="PF02464">
    <property type="entry name" value="CinA"/>
    <property type="match status" value="1"/>
</dbReference>
<reference evidence="3" key="1">
    <citation type="journal article" name="DNA Res.">
        <title>The physiological potential of anammox bacteria as revealed by their core genome structure.</title>
        <authorList>
            <person name="Okubo T."/>
            <person name="Toyoda A."/>
            <person name="Fukuhara K."/>
            <person name="Uchiyama I."/>
            <person name="Harigaya Y."/>
            <person name="Kuroiwa M."/>
            <person name="Suzuki T."/>
            <person name="Murakami Y."/>
            <person name="Suwa Y."/>
            <person name="Takami H."/>
        </authorList>
    </citation>
    <scope>NUCLEOTIDE SEQUENCE</scope>
    <source>
        <strain evidence="3">317325-2</strain>
    </source>
</reference>
<dbReference type="InterPro" id="IPR001453">
    <property type="entry name" value="MoaB/Mog_dom"/>
</dbReference>
<proteinExistence type="inferred from homology"/>
<evidence type="ECO:0000313" key="3">
    <source>
        <dbReference type="EMBL" id="BBO23338.1"/>
    </source>
</evidence>
<name>A0A809R9L5_9BACT</name>
<dbReference type="NCBIfam" id="TIGR00200">
    <property type="entry name" value="cinA_nterm"/>
    <property type="match status" value="1"/>
</dbReference>
<accession>A0A809R9L5</accession>
<evidence type="ECO:0000259" key="2">
    <source>
        <dbReference type="SMART" id="SM00852"/>
    </source>
</evidence>
<dbReference type="Pfam" id="PF18146">
    <property type="entry name" value="CinA_KH"/>
    <property type="match status" value="1"/>
</dbReference>
<dbReference type="PANTHER" id="PTHR13939:SF0">
    <property type="entry name" value="NMN AMIDOHYDROLASE-LIKE PROTEIN YFAY"/>
    <property type="match status" value="1"/>
</dbReference>
<feature type="domain" description="MoaB/Mog" evidence="2">
    <location>
        <begin position="4"/>
        <end position="171"/>
    </location>
</feature>
<dbReference type="SMART" id="SM00852">
    <property type="entry name" value="MoCF_biosynth"/>
    <property type="match status" value="1"/>
</dbReference>
<organism evidence="3 4">
    <name type="scientific">Candidatus Nitrosymbiomonas proteolyticus</name>
    <dbReference type="NCBI Taxonomy" id="2608984"/>
    <lineage>
        <taxon>Bacteria</taxon>
        <taxon>Bacillati</taxon>
        <taxon>Armatimonadota</taxon>
        <taxon>Armatimonadota incertae sedis</taxon>
        <taxon>Candidatus Nitrosymbiomonas</taxon>
    </lineage>
</organism>
<dbReference type="CDD" id="cd00885">
    <property type="entry name" value="cinA"/>
    <property type="match status" value="1"/>
</dbReference>
<dbReference type="PANTHER" id="PTHR13939">
    <property type="entry name" value="NICOTINAMIDE-NUCLEOTIDE AMIDOHYDROLASE PNCC"/>
    <property type="match status" value="1"/>
</dbReference>
<dbReference type="InterPro" id="IPR008136">
    <property type="entry name" value="CinA_C"/>
</dbReference>
<gene>
    <name evidence="3" type="ORF">NPRO_09330</name>
</gene>
<dbReference type="Gene3D" id="3.30.70.2860">
    <property type="match status" value="1"/>
</dbReference>
<sequence length="412" mass="43878">MTVEIVSIGTELLMGQTVDTHAATLGQLFPEFGIVHRHRQTVGDNKGRILDALRLALSRSDWVITIGGLGPTEDDLTRECVAEALDLPLHLHPDVEAALRQRFAQRKAPWTDSQARQALFPQDAALLENLNGTAPGFAVRKGEQGIISLPGPRNEFVPMVEGPLREFLGGLRTGEVFVSRTLRVAGMGESLAEERIRDLLHLANPSVAPYAQPGEVQLRITARAESTEEARALIAPVESEVRRRLGEAVFGADSDTLEQTVLELLRRRGLTLAVAESCTGGGLAYRLTSVPGSSEVFLGGVVSYANEVKVGVLGVEADVLTREGAVSELVARQMAQGVRRLTGADIGVGITGIAGPGGGSPEKPVGLVYVGFSGPLEESVEELRLSGSRETIRLRSISAALDLIRRNVGGAA</sequence>
<evidence type="ECO:0000313" key="4">
    <source>
        <dbReference type="Proteomes" id="UP000662873"/>
    </source>
</evidence>
<comment type="similarity">
    <text evidence="1">Belongs to the CinA family.</text>
</comment>
<dbReference type="Gene3D" id="3.40.980.10">
    <property type="entry name" value="MoaB/Mog-like domain"/>
    <property type="match status" value="1"/>
</dbReference>
<evidence type="ECO:0000256" key="1">
    <source>
        <dbReference type="HAMAP-Rule" id="MF_00226"/>
    </source>
</evidence>
<dbReference type="PIRSF" id="PIRSF006728">
    <property type="entry name" value="CinA"/>
    <property type="match status" value="1"/>
</dbReference>
<dbReference type="InterPro" id="IPR041424">
    <property type="entry name" value="CinA_KH"/>
</dbReference>
<dbReference type="NCBIfam" id="TIGR00199">
    <property type="entry name" value="PncC_domain"/>
    <property type="match status" value="1"/>
</dbReference>
<dbReference type="SUPFAM" id="SSF142433">
    <property type="entry name" value="CinA-like"/>
    <property type="match status" value="1"/>
</dbReference>
<dbReference type="EMBL" id="AP021858">
    <property type="protein sequence ID" value="BBO23338.1"/>
    <property type="molecule type" value="Genomic_DNA"/>
</dbReference>
<dbReference type="InterPro" id="IPR036425">
    <property type="entry name" value="MoaB/Mog-like_dom_sf"/>
</dbReference>
<dbReference type="InterPro" id="IPR050101">
    <property type="entry name" value="CinA"/>
</dbReference>
<dbReference type="HAMAP" id="MF_00226_B">
    <property type="entry name" value="CinA_B"/>
    <property type="match status" value="1"/>
</dbReference>
<dbReference type="AlphaFoldDB" id="A0A809R9L5"/>
<dbReference type="InterPro" id="IPR036653">
    <property type="entry name" value="CinA-like_C"/>
</dbReference>